<dbReference type="Proteomes" id="UP000617951">
    <property type="component" value="Unassembled WGS sequence"/>
</dbReference>
<accession>A0A926HWW8</accession>
<keyword evidence="1" id="KW-0175">Coiled coil</keyword>
<comment type="caution">
    <text evidence="2">The sequence shown here is derived from an EMBL/GenBank/DDBJ whole genome shotgun (WGS) entry which is preliminary data.</text>
</comment>
<keyword evidence="3" id="KW-1185">Reference proteome</keyword>
<name>A0A926HWW8_9FIRM</name>
<evidence type="ECO:0000313" key="2">
    <source>
        <dbReference type="EMBL" id="MBC8538131.1"/>
    </source>
</evidence>
<feature type="coiled-coil region" evidence="1">
    <location>
        <begin position="30"/>
        <end position="64"/>
    </location>
</feature>
<sequence length="84" mass="9423">MEGILLAMGAVLLLCAGVLGAMAYQAGRTARETEEVRREIRAALEQTREDNEAWEAFMREEQRQFQEIANYGNTVANSDEEQDG</sequence>
<proteinExistence type="predicted"/>
<evidence type="ECO:0000313" key="3">
    <source>
        <dbReference type="Proteomes" id="UP000617951"/>
    </source>
</evidence>
<protein>
    <submittedName>
        <fullName evidence="2">Uncharacterized protein</fullName>
    </submittedName>
</protein>
<organism evidence="2 3">
    <name type="scientific">Guopingia tenuis</name>
    <dbReference type="NCBI Taxonomy" id="2763656"/>
    <lineage>
        <taxon>Bacteria</taxon>
        <taxon>Bacillati</taxon>
        <taxon>Bacillota</taxon>
        <taxon>Clostridia</taxon>
        <taxon>Christensenellales</taxon>
        <taxon>Christensenellaceae</taxon>
        <taxon>Guopingia</taxon>
    </lineage>
</organism>
<dbReference type="RefSeq" id="WP_249279909.1">
    <property type="nucleotide sequence ID" value="NZ_JACRSS010000001.1"/>
</dbReference>
<dbReference type="EMBL" id="JACRSS010000001">
    <property type="protein sequence ID" value="MBC8538131.1"/>
    <property type="molecule type" value="Genomic_DNA"/>
</dbReference>
<gene>
    <name evidence="2" type="ORF">H8693_04185</name>
</gene>
<reference evidence="2" key="1">
    <citation type="submission" date="2020-08" db="EMBL/GenBank/DDBJ databases">
        <title>Genome public.</title>
        <authorList>
            <person name="Liu C."/>
            <person name="Sun Q."/>
        </authorList>
    </citation>
    <scope>NUCLEOTIDE SEQUENCE</scope>
    <source>
        <strain evidence="2">NSJ-63</strain>
    </source>
</reference>
<dbReference type="AlphaFoldDB" id="A0A926HWW8"/>
<evidence type="ECO:0000256" key="1">
    <source>
        <dbReference type="SAM" id="Coils"/>
    </source>
</evidence>